<protein>
    <recommendedName>
        <fullName evidence="3">Transposase</fullName>
    </recommendedName>
</protein>
<dbReference type="RefSeq" id="WP_186951481.1">
    <property type="nucleotide sequence ID" value="NZ_JACOFX010000001.1"/>
</dbReference>
<gene>
    <name evidence="1" type="ORF">H8L47_01550</name>
</gene>
<keyword evidence="2" id="KW-1185">Reference proteome</keyword>
<evidence type="ECO:0000313" key="1">
    <source>
        <dbReference type="EMBL" id="MBC3906244.1"/>
    </source>
</evidence>
<accession>A0ABR6Z399</accession>
<reference evidence="1 2" key="1">
    <citation type="submission" date="2020-08" db="EMBL/GenBank/DDBJ databases">
        <title>Novel species isolated from subtropical streams in China.</title>
        <authorList>
            <person name="Lu H."/>
        </authorList>
    </citation>
    <scope>NUCLEOTIDE SEQUENCE [LARGE SCALE GENOMIC DNA]</scope>
    <source>
        <strain evidence="1 2">NL8W</strain>
    </source>
</reference>
<name>A0ABR6Z399_9BURK</name>
<dbReference type="Proteomes" id="UP000646911">
    <property type="component" value="Unassembled WGS sequence"/>
</dbReference>
<proteinExistence type="predicted"/>
<comment type="caution">
    <text evidence="1">The sequence shown here is derived from an EMBL/GenBank/DDBJ whole genome shotgun (WGS) entry which is preliminary data.</text>
</comment>
<sequence>MIISKDRITRKYQEVAQQEPPDVAVQHTAEKLGIPVNWVTETIKEQEQPA</sequence>
<organism evidence="1 2">
    <name type="scientific">Undibacterium umbellatum</name>
    <dbReference type="NCBI Taxonomy" id="2762300"/>
    <lineage>
        <taxon>Bacteria</taxon>
        <taxon>Pseudomonadati</taxon>
        <taxon>Pseudomonadota</taxon>
        <taxon>Betaproteobacteria</taxon>
        <taxon>Burkholderiales</taxon>
        <taxon>Oxalobacteraceae</taxon>
        <taxon>Undibacterium</taxon>
    </lineage>
</organism>
<evidence type="ECO:0000313" key="2">
    <source>
        <dbReference type="Proteomes" id="UP000646911"/>
    </source>
</evidence>
<evidence type="ECO:0008006" key="3">
    <source>
        <dbReference type="Google" id="ProtNLM"/>
    </source>
</evidence>
<dbReference type="EMBL" id="JACOFX010000001">
    <property type="protein sequence ID" value="MBC3906244.1"/>
    <property type="molecule type" value="Genomic_DNA"/>
</dbReference>